<evidence type="ECO:0000313" key="3">
    <source>
        <dbReference type="Proteomes" id="UP000030302"/>
    </source>
</evidence>
<proteinExistence type="predicted"/>
<dbReference type="InterPro" id="IPR000182">
    <property type="entry name" value="GNAT_dom"/>
</dbReference>
<dbReference type="InterPro" id="IPR016181">
    <property type="entry name" value="Acyl_CoA_acyltransferase"/>
</dbReference>
<dbReference type="Gene3D" id="3.40.630.30">
    <property type="match status" value="1"/>
</dbReference>
<evidence type="ECO:0000259" key="1">
    <source>
        <dbReference type="PROSITE" id="PS51186"/>
    </source>
</evidence>
<dbReference type="Proteomes" id="UP000030302">
    <property type="component" value="Chromosome"/>
</dbReference>
<dbReference type="AlphaFoldDB" id="A0A0A1FF68"/>
<dbReference type="Pfam" id="PF13302">
    <property type="entry name" value="Acetyltransf_3"/>
    <property type="match status" value="1"/>
</dbReference>
<dbReference type="PROSITE" id="PS51186">
    <property type="entry name" value="GNAT"/>
    <property type="match status" value="1"/>
</dbReference>
<sequence length="193" mass="21647">MTPILELESPRLLLRQWRDDDLAELAAMCADPQVMRYFPAVLSYQESAALLGRMHDHFARHGFGFWALQRKDNDEFIGLTGLLQVGFDAPFTPAVEIGWRLARQHWGQGFAREAASTALAAGFQQLGLEQIVSFTADTNLPSQKVMQAIGMQRDSIDDFQHPKLADGHPLKPHMLYRITKAQWAARQAGMISG</sequence>
<dbReference type="OrthoDB" id="9801656at2"/>
<keyword evidence="3" id="KW-1185">Reference proteome</keyword>
<dbReference type="HOGENOM" id="CLU_013985_3_1_4"/>
<name>A0A0A1FF68_9BURK</name>
<protein>
    <submittedName>
        <fullName evidence="2">Acetyltransferase</fullName>
    </submittedName>
</protein>
<feature type="domain" description="N-acetyltransferase" evidence="1">
    <location>
        <begin position="12"/>
        <end position="181"/>
    </location>
</feature>
<dbReference type="STRING" id="279058.LT85_4003"/>
<dbReference type="SUPFAM" id="SSF55729">
    <property type="entry name" value="Acyl-CoA N-acyltransferases (Nat)"/>
    <property type="match status" value="1"/>
</dbReference>
<organism evidence="2 3">
    <name type="scientific">Collimonas arenae</name>
    <dbReference type="NCBI Taxonomy" id="279058"/>
    <lineage>
        <taxon>Bacteria</taxon>
        <taxon>Pseudomonadati</taxon>
        <taxon>Pseudomonadota</taxon>
        <taxon>Betaproteobacteria</taxon>
        <taxon>Burkholderiales</taxon>
        <taxon>Oxalobacteraceae</taxon>
        <taxon>Collimonas</taxon>
    </lineage>
</organism>
<dbReference type="GO" id="GO:0016747">
    <property type="term" value="F:acyltransferase activity, transferring groups other than amino-acyl groups"/>
    <property type="evidence" value="ECO:0007669"/>
    <property type="project" value="InterPro"/>
</dbReference>
<dbReference type="PANTHER" id="PTHR43792:SF1">
    <property type="entry name" value="N-ACETYLTRANSFERASE DOMAIN-CONTAINING PROTEIN"/>
    <property type="match status" value="1"/>
</dbReference>
<accession>A0A0A1FF68</accession>
<reference evidence="3" key="1">
    <citation type="journal article" date="2014" name="Soil Biol. Biochem.">
        <title>Structure and function of bacterial communities in ageing soils: Insights from the Mendocino ecological staircase.</title>
        <authorList>
            <person name="Uroz S."/>
            <person name="Tech J.J."/>
            <person name="Sawaya N.A."/>
            <person name="Frey-Klett P."/>
            <person name="Leveau J.H.J."/>
        </authorList>
    </citation>
    <scope>NUCLEOTIDE SEQUENCE [LARGE SCALE GENOMIC DNA]</scope>
    <source>
        <strain evidence="3">Cal35</strain>
    </source>
</reference>
<dbReference type="InterPro" id="IPR051531">
    <property type="entry name" value="N-acetyltransferase"/>
</dbReference>
<dbReference type="PANTHER" id="PTHR43792">
    <property type="entry name" value="GNAT FAMILY, PUTATIVE (AFU_ORTHOLOGUE AFUA_3G00765)-RELATED-RELATED"/>
    <property type="match status" value="1"/>
</dbReference>
<dbReference type="KEGG" id="care:LT85_4003"/>
<keyword evidence="2" id="KW-0808">Transferase</keyword>
<dbReference type="EMBL" id="CP009962">
    <property type="protein sequence ID" value="AIY43161.1"/>
    <property type="molecule type" value="Genomic_DNA"/>
</dbReference>
<dbReference type="RefSeq" id="WP_038492380.1">
    <property type="nucleotide sequence ID" value="NZ_CP009962.1"/>
</dbReference>
<evidence type="ECO:0000313" key="2">
    <source>
        <dbReference type="EMBL" id="AIY43161.1"/>
    </source>
</evidence>
<gene>
    <name evidence="2" type="ORF">LT85_4003</name>
</gene>